<evidence type="ECO:0000313" key="23">
    <source>
        <dbReference type="Proteomes" id="UP000825434"/>
    </source>
</evidence>
<comment type="subcellular location">
    <subcellularLocation>
        <location evidence="3">Chromosome</location>
    </subcellularLocation>
    <subcellularLocation>
        <location evidence="2">Membrane</location>
        <topology evidence="2">Multi-pass membrane protein</topology>
    </subcellularLocation>
    <subcellularLocation>
        <location evidence="1">Nucleus</location>
    </subcellularLocation>
</comment>
<evidence type="ECO:0000256" key="9">
    <source>
        <dbReference type="ARBA" id="ARBA00022741"/>
    </source>
</evidence>
<dbReference type="PANTHER" id="PTHR19306:SF6">
    <property type="entry name" value="STRUCTURAL MAINTENANCE OF CHROMOSOMES PROTEIN 6"/>
    <property type="match status" value="1"/>
</dbReference>
<feature type="coiled-coil region" evidence="18">
    <location>
        <begin position="2393"/>
        <end position="2494"/>
    </location>
</feature>
<dbReference type="Pfam" id="PF03969">
    <property type="entry name" value="AFG1_ATPase"/>
    <property type="match status" value="1"/>
</dbReference>
<accession>A0ABX8IGL6</accession>
<sequence>MRDSLNKLTSVLSELDRYPVASNGNYTTSLPLLQQALTKTQWLHRLSIILQSVDRITKSIHLNNTNVLIHCSDGWDRTSQVSALSQICLDPYFRTMKGFMVLIEKEWLSFGFKFATRADHGACVGALLPAKEDAKGDASNDSDSVTFPASSNFTSSVNKASVATFLSKAALRIKNTASAAKSSVSDRSTDDLRDDTSATYTGSSEKSPIFHQFLDCVYQILRQHPDKFEFNSRFLKRLFYHHYSCQYGTFLCDSDFEASTLLKTKTWSTSVWDYFLSRPNEFKNPKFDPSQDSEVLFSNFSDVKWWFELYGRSDEEMNGLSNSLDRKFAQLRLGESLPQSDSESSTGPQGVNGRLPRHTNEDKTDSSKSVVITDPYAIYQNYISRGILEKDEAQLRVMKEFQRLYHRVINYSPPQEMAIRTSLLLRKLEIRQAEEAVKVDSLRSEPFYRIKGWFKKDIEAQKRDLVRFMTDEEELQNIASPQGLLVNGEVGCGKSMLMDIFANTLPHHSKMRWHYNNFILWVFEEIHRIQKERMLTASTIGKHKMTMENEFILFEIAQKMIGRSTIFMLDEFMLPDVASAQIIRILFTYYFKLGGVLVATSNKLPEELYSTEFNKSRFKSFVSILGARCISVDMKSAKDYRSYFASSSAQRKNHVVKSSDSDHEYTWNQLLKSAALKIDDSSPLMDNSIKIEDLDSKPASIKVYNRESFIPHTFKKQSVCYLDFDYICRGLFSSSDYITLASAFKTVIVDNVPVMTTKMKNEARRFITLLDALYEAKCQFFMRSEADIDRLFFPDEKNLNEDNYDTVQQEEMFAKTAIAAMNPYRPNISSYDSDYAKEFEDVDTNRGGSVNFGNVKAFTGEDEKFAYKRALSRISEMVGSDHWRSADRWVPIDHSMRPWEDSNCKKTSIGLSKSSSDTEDNEQINLDGLHGKELKSALTHSLPRDLSAHYNMPFREFNKRTAPSFNALQHFWAMGSWTLAQQKKIKDKIAQTWVSGSIFSTIRLFSSSFNMVVLTAERLVKLAYKYPTLHSNWYIIASTALAVVNQPQEIGKVLHFALRQQLLESSNPRDKPLLTDPYLLKLAEDSITSAAKADEFTAVGVNLPEVLIPYTYHDKLPLPYKYSRTEDITAAQIQVAARIREALLKIAPIAGLPKSINALTALYKVTPSTVRAANKAMRPATVQPGHVNSSSIVQEDVAGTRFEDQSIDTRDTIDGPICKKSVSSQQISDNFVRGSALWESIYGKVSNRVKNQMFSAYPDLWQYAIHNVYSPILSFEDILPAKETSLCVVTALIPQDVPPTLKGHVRGAVNLGATKEELTDIRLLVFDICDWSGNVSWKGEQFIDAPLESLLEKEDVRLAKFNSDVAWEIGVLAKQLAIEYGFSKAILIDVTTADGTTFFHSPSKPTIVRDNDIWVQRKQKTTFRFGVSSYYMGAKLKSKGSIKMEDAFYINSAEYAVHGGSVPIRLQNFDGVVAALTISGLKQEEDHAFAIEVLSKIAKNFMGDINAPGYNAIIYMTYVFLLATGLLLAWKYGKQSNFLSSNNTQRGLPLAVNFVASAMGCGILTTYAQIGNVGGLHGLLVYTLSGSLPILMFAAVGPSIRRRCPEGFVFTEWVRQRYGPVASLYLSFFTCLTMFLFMIGELSAVRGAIETLTGLDALAAVIVECVVTTIYTSFGGFRVSFITDNFQGALVIILIIICAAGMGSYIEIDTSEVGPSGLLKANKLGWQLVWILPVAIFTNDCFMAGFWLRTFASKTNKDLWIGCSIASFVTFVICTLVGTTGFLAVWSGDLTVGDDNGYNAFFILLAKMPAWLSAFVLIFVICLSTCTFDSMQSAMVSTISNDVFRNKLKMIWVRGLVVLVMIPSIVLAVKVADDILQIYLIADLVSAAIIPSIFLGLSDRAFWFLRGIDVMVGGLGSLFGVFVFGWIYYDSAQEGGKLMLIWNGLYNPEDWGPFGAFTVTFCGGVIFALMFTAVRIGALYVYAKVTKTEFTALERKETMYDLRQIMTTSEPEESFGDSDTDTRKRAFEVDSGQSAEQYMSQLLASKRRKLGDDEETSDDSDEENDLGHRNKAGYIKKLTLKNFMCHDHFELEFGPQMNFIIGRNGSGKSAILTGISVGLGAKATDTNRGSSIKSLIKDGKSTARVTVEIDNEGLDSFEKDVYGSKIIVERKLSREGSNNYSIRSENGAVVSTKKKTLDEILQKFFIVVNNPLSFLSQDKAREFIASSTESSRFTHFSEGTNIQSILSNYQDASKNIMNLQHRSKSAKSFFDDACQKYKECERTYQKYKHSHNLREQSERINGKMYWFNVEVMEKRIGKKHKEVDQKREEICNIDNDIEEKGDQLTQSEEKLLSLKKEHDTVSELQELKLAEVRSAETAASDATRQTQQVRNDLTTYKTEVDDFNKQIQDLQKQIDQEQRKIDEINGGSKDQMRERLSELRKKQENLVQEKDEAQRAISSFDEESPELLSATRKLQDLKYQKQGLQEQIRSIERTKNDKYAAFGLTIQSLLRAIDDESGWHQKPIGPVGCFVSVREEYSRWADLINAFLQRALDSFVVCDEHDRKILANLMRSRRIQKGIIVRRFEKFKFTAVSAPDAVTVLDTLEIQVHDVLYTLIDSSSIEEMIICDTISKAEDLTRIAEVRSAFCLNDKKSGIRLARGKGGGITRDPVFYSNDLRKLAGKASDTGLRSDLEDVLQEESKIQNERNRLRHEWNQRKVELQRIFNDKRKALKEVQNQIFSTERILAEEGDFGRIETLKTQIETLRSQIATREGMFVEVAENGREAKRVEKAKRSALEQIQNAKKEIDDDVTAIEQRLDTVKQSMDNLKAEIDASRIKKEQLIEMLTSIEAKLLEDEAKRDELLTEAQARCTREEANILETDTTESITNEYANIQQAIEEAERSNSKSFEQISDELLEARANKNKCESSLSDLESARINLENDLNSRFENLNITIKEKLTRAKSSFEHCLALRGFKGKLEFDFAKKRVITEVQTKDDKQSRAVQSLSGGEKSFTQIAFLLSIWKVMKPRVCGLDEFDVFMDSVNRTIAIRLLIHELRSSNAQSIFITPQDITAVGDLQDSEDVRIHQIRPPRQE</sequence>
<evidence type="ECO:0000256" key="11">
    <source>
        <dbReference type="ARBA" id="ARBA00022840"/>
    </source>
</evidence>
<evidence type="ECO:0000256" key="10">
    <source>
        <dbReference type="ARBA" id="ARBA00022763"/>
    </source>
</evidence>
<feature type="transmembrane region" description="Helical" evidence="20">
    <location>
        <begin position="1808"/>
        <end position="1830"/>
    </location>
</feature>
<dbReference type="InterPro" id="IPR001734">
    <property type="entry name" value="Na/solute_symporter"/>
</dbReference>
<feature type="transmembrane region" description="Helical" evidence="20">
    <location>
        <begin position="1851"/>
        <end position="1872"/>
    </location>
</feature>
<evidence type="ECO:0000256" key="13">
    <source>
        <dbReference type="ARBA" id="ARBA00023054"/>
    </source>
</evidence>
<dbReference type="Gene3D" id="3.40.50.300">
    <property type="entry name" value="P-loop containing nucleotide triphosphate hydrolases"/>
    <property type="match status" value="3"/>
</dbReference>
<feature type="transmembrane region" description="Helical" evidence="20">
    <location>
        <begin position="1910"/>
        <end position="1929"/>
    </location>
</feature>
<evidence type="ECO:0000313" key="22">
    <source>
        <dbReference type="EMBL" id="QWU90011.1"/>
    </source>
</evidence>
<evidence type="ECO:0000256" key="12">
    <source>
        <dbReference type="ARBA" id="ARBA00022989"/>
    </source>
</evidence>
<evidence type="ECO:0000256" key="18">
    <source>
        <dbReference type="SAM" id="Coils"/>
    </source>
</evidence>
<evidence type="ECO:0000256" key="6">
    <source>
        <dbReference type="ARBA" id="ARBA00010322"/>
    </source>
</evidence>
<dbReference type="Pfam" id="PF13476">
    <property type="entry name" value="AAA_23"/>
    <property type="match status" value="1"/>
</dbReference>
<evidence type="ECO:0000256" key="5">
    <source>
        <dbReference type="ARBA" id="ARBA00006793"/>
    </source>
</evidence>
<feature type="region of interest" description="Disordered" evidence="19">
    <location>
        <begin position="336"/>
        <end position="368"/>
    </location>
</feature>
<evidence type="ECO:0000256" key="3">
    <source>
        <dbReference type="ARBA" id="ARBA00004286"/>
    </source>
</evidence>
<keyword evidence="17" id="KW-0539">Nucleus</keyword>
<dbReference type="SUPFAM" id="SSF143744">
    <property type="entry name" value="GlcG-like"/>
    <property type="match status" value="1"/>
</dbReference>
<evidence type="ECO:0000256" key="1">
    <source>
        <dbReference type="ARBA" id="ARBA00004123"/>
    </source>
</evidence>
<keyword evidence="16" id="KW-0234">DNA repair</keyword>
<comment type="similarity">
    <text evidence="6">Belongs to the AFG1 ATPase family.</text>
</comment>
<dbReference type="InterPro" id="IPR005654">
    <property type="entry name" value="ATPase_AFG1-like"/>
</dbReference>
<evidence type="ECO:0000259" key="21">
    <source>
        <dbReference type="PROSITE" id="PS51339"/>
    </source>
</evidence>
<organism evidence="22 23">
    <name type="scientific">Candidozyma haemuli</name>
    <dbReference type="NCBI Taxonomy" id="45357"/>
    <lineage>
        <taxon>Eukaryota</taxon>
        <taxon>Fungi</taxon>
        <taxon>Dikarya</taxon>
        <taxon>Ascomycota</taxon>
        <taxon>Saccharomycotina</taxon>
        <taxon>Pichiomycetes</taxon>
        <taxon>Metschnikowiaceae</taxon>
        <taxon>Candidozyma</taxon>
    </lineage>
</organism>
<dbReference type="Gene3D" id="1.20.1730.10">
    <property type="entry name" value="Sodium/glucose cotransporter"/>
    <property type="match status" value="1"/>
</dbReference>
<dbReference type="Gene3D" id="3.30.450.150">
    <property type="entry name" value="Haem-degrading domain"/>
    <property type="match status" value="1"/>
</dbReference>
<keyword evidence="15" id="KW-0233">DNA recombination</keyword>
<feature type="transmembrane region" description="Helical" evidence="20">
    <location>
        <begin position="1760"/>
        <end position="1788"/>
    </location>
</feature>
<feature type="transmembrane region" description="Helical" evidence="20">
    <location>
        <begin position="1878"/>
        <end position="1898"/>
    </location>
</feature>
<dbReference type="SUPFAM" id="SSF69118">
    <property type="entry name" value="AhpD-like"/>
    <property type="match status" value="1"/>
</dbReference>
<keyword evidence="14 20" id="KW-0472">Membrane</keyword>
<feature type="transmembrane region" description="Helical" evidence="20">
    <location>
        <begin position="1618"/>
        <end position="1637"/>
    </location>
</feature>
<keyword evidence="23" id="KW-1185">Reference proteome</keyword>
<dbReference type="Pfam" id="PF06602">
    <property type="entry name" value="Myotub-related"/>
    <property type="match status" value="1"/>
</dbReference>
<feature type="domain" description="Myotubularin phosphatase" evidence="21">
    <location>
        <begin position="1"/>
        <end position="310"/>
    </location>
</feature>
<dbReference type="InterPro" id="IPR016130">
    <property type="entry name" value="Tyr_Pase_AS"/>
</dbReference>
<gene>
    <name evidence="22" type="ORF">CA3LBN_004369</name>
</gene>
<feature type="transmembrane region" description="Helical" evidence="20">
    <location>
        <begin position="1576"/>
        <end position="1597"/>
    </location>
</feature>
<evidence type="ECO:0000256" key="17">
    <source>
        <dbReference type="ARBA" id="ARBA00023242"/>
    </source>
</evidence>
<evidence type="ECO:0000256" key="4">
    <source>
        <dbReference type="ARBA" id="ARBA00006434"/>
    </source>
</evidence>
<dbReference type="Proteomes" id="UP000825434">
    <property type="component" value="Chromosome 6"/>
</dbReference>
<feature type="region of interest" description="Disordered" evidence="19">
    <location>
        <begin position="2047"/>
        <end position="2067"/>
    </location>
</feature>
<dbReference type="InterPro" id="IPR038729">
    <property type="entry name" value="Rad50/SbcC_AAA"/>
</dbReference>
<keyword evidence="10" id="KW-0227">DNA damage</keyword>
<dbReference type="InterPro" id="IPR005624">
    <property type="entry name" value="PduO/GlcC-like"/>
</dbReference>
<evidence type="ECO:0000256" key="2">
    <source>
        <dbReference type="ARBA" id="ARBA00004141"/>
    </source>
</evidence>
<proteinExistence type="inferred from homology"/>
<feature type="region of interest" description="Disordered" evidence="19">
    <location>
        <begin position="185"/>
        <end position="204"/>
    </location>
</feature>
<dbReference type="EMBL" id="CP076666">
    <property type="protein sequence ID" value="QWU90011.1"/>
    <property type="molecule type" value="Genomic_DNA"/>
</dbReference>
<comment type="similarity">
    <text evidence="4">Belongs to the sodium:solute symporter (SSF) (TC 2.A.21) family.</text>
</comment>
<feature type="compositionally biased region" description="Polar residues" evidence="19">
    <location>
        <begin position="337"/>
        <end position="349"/>
    </location>
</feature>
<feature type="compositionally biased region" description="Basic and acidic residues" evidence="19">
    <location>
        <begin position="187"/>
        <end position="196"/>
    </location>
</feature>
<dbReference type="InterPro" id="IPR027417">
    <property type="entry name" value="P-loop_NTPase"/>
</dbReference>
<evidence type="ECO:0000256" key="15">
    <source>
        <dbReference type="ARBA" id="ARBA00023172"/>
    </source>
</evidence>
<evidence type="ECO:0000256" key="7">
    <source>
        <dbReference type="ARBA" id="ARBA00022454"/>
    </source>
</evidence>
<keyword evidence="12 20" id="KW-1133">Transmembrane helix</keyword>
<name>A0ABX8IGL6_9ASCO</name>
<feature type="coiled-coil region" evidence="18">
    <location>
        <begin position="2785"/>
        <end position="2942"/>
    </location>
</feature>
<feature type="transmembrane region" description="Helical" evidence="20">
    <location>
        <begin position="1728"/>
        <end position="1748"/>
    </location>
</feature>
<dbReference type="InterPro" id="IPR038084">
    <property type="entry name" value="PduO/GlcC-like_sf"/>
</dbReference>
<evidence type="ECO:0000256" key="14">
    <source>
        <dbReference type="ARBA" id="ARBA00023136"/>
    </source>
</evidence>
<feature type="coiled-coil region" evidence="18">
    <location>
        <begin position="2692"/>
        <end position="2737"/>
    </location>
</feature>
<evidence type="ECO:0000256" key="8">
    <source>
        <dbReference type="ARBA" id="ARBA00022692"/>
    </source>
</evidence>
<dbReference type="SUPFAM" id="SSF52799">
    <property type="entry name" value="(Phosphotyrosine protein) phosphatases II"/>
    <property type="match status" value="1"/>
</dbReference>
<protein>
    <recommendedName>
        <fullName evidence="21">Myotubularin phosphatase domain-containing protein</fullName>
    </recommendedName>
</protein>
<dbReference type="InterPro" id="IPR029021">
    <property type="entry name" value="Prot-tyrosine_phosphatase-like"/>
</dbReference>
<dbReference type="SUPFAM" id="SSF52540">
    <property type="entry name" value="P-loop containing nucleoside triphosphate hydrolases"/>
    <property type="match status" value="3"/>
</dbReference>
<dbReference type="PANTHER" id="PTHR19306">
    <property type="entry name" value="STRUCTURAL MAINTENANCE OF CHROMOSOMES 5,6 SMC5, SMC6"/>
    <property type="match status" value="1"/>
</dbReference>
<feature type="coiled-coil region" evidence="18">
    <location>
        <begin position="2309"/>
        <end position="2357"/>
    </location>
</feature>
<dbReference type="InterPro" id="IPR010569">
    <property type="entry name" value="Myotubularin-like_Pase_dom"/>
</dbReference>
<feature type="transmembrane region" description="Helical" evidence="20">
    <location>
        <begin position="1657"/>
        <end position="1677"/>
    </location>
</feature>
<dbReference type="InterPro" id="IPR029032">
    <property type="entry name" value="AhpD-like"/>
</dbReference>
<feature type="transmembrane region" description="Helical" evidence="20">
    <location>
        <begin position="1512"/>
        <end position="1530"/>
    </location>
</feature>
<keyword evidence="11" id="KW-0067">ATP-binding</keyword>
<reference evidence="22 23" key="1">
    <citation type="submission" date="2021-06" db="EMBL/GenBank/DDBJ databases">
        <title>Candida outbreak in Lebanon.</title>
        <authorList>
            <person name="Finianos M."/>
        </authorList>
    </citation>
    <scope>NUCLEOTIDE SEQUENCE [LARGE SCALE GENOMIC DNA]</scope>
    <source>
        <strain evidence="22">CA3LBN</strain>
    </source>
</reference>
<evidence type="ECO:0000256" key="16">
    <source>
        <dbReference type="ARBA" id="ARBA00023204"/>
    </source>
</evidence>
<keyword evidence="7" id="KW-0158">Chromosome</keyword>
<dbReference type="Gene3D" id="1.20.1290.10">
    <property type="entry name" value="AhpD-like"/>
    <property type="match status" value="1"/>
</dbReference>
<feature type="transmembrane region" description="Helical" evidence="20">
    <location>
        <begin position="1689"/>
        <end position="1708"/>
    </location>
</feature>
<dbReference type="PROSITE" id="PS50283">
    <property type="entry name" value="NA_SOLUT_SYMP_3"/>
    <property type="match status" value="1"/>
</dbReference>
<dbReference type="InterPro" id="IPR038377">
    <property type="entry name" value="Na/Glc_symporter_sf"/>
</dbReference>
<feature type="compositionally biased region" description="Acidic residues" evidence="19">
    <location>
        <begin position="2052"/>
        <end position="2064"/>
    </location>
</feature>
<keyword evidence="9" id="KW-0547">Nucleotide-binding</keyword>
<evidence type="ECO:0000256" key="20">
    <source>
        <dbReference type="SAM" id="Phobius"/>
    </source>
</evidence>
<feature type="transmembrane region" description="Helical" evidence="20">
    <location>
        <begin position="1550"/>
        <end position="1570"/>
    </location>
</feature>
<dbReference type="PROSITE" id="PS51339">
    <property type="entry name" value="PPASE_MYOTUBULARIN"/>
    <property type="match status" value="1"/>
</dbReference>
<comment type="similarity">
    <text evidence="5">Belongs to the SMC family. SMC6 subfamily.</text>
</comment>
<dbReference type="Pfam" id="PF03928">
    <property type="entry name" value="HbpS-like"/>
    <property type="match status" value="1"/>
</dbReference>
<dbReference type="NCBIfam" id="NF040713">
    <property type="entry name" value="ZapE"/>
    <property type="match status" value="1"/>
</dbReference>
<dbReference type="PROSITE" id="PS00383">
    <property type="entry name" value="TYR_PHOSPHATASE_1"/>
    <property type="match status" value="1"/>
</dbReference>
<keyword evidence="13 18" id="KW-0175">Coiled coil</keyword>
<keyword evidence="8 20" id="KW-0812">Transmembrane</keyword>
<evidence type="ECO:0000256" key="19">
    <source>
        <dbReference type="SAM" id="MobiDB-lite"/>
    </source>
</evidence>